<evidence type="ECO:0000313" key="1">
    <source>
        <dbReference type="EMBL" id="KAK1849362.1"/>
    </source>
</evidence>
<proteinExistence type="predicted"/>
<gene>
    <name evidence="1" type="ORF">CCHR01_08039</name>
</gene>
<comment type="caution">
    <text evidence="1">The sequence shown here is derived from an EMBL/GenBank/DDBJ whole genome shotgun (WGS) entry which is preliminary data.</text>
</comment>
<organism evidence="1 2">
    <name type="scientific">Colletotrichum chrysophilum</name>
    <dbReference type="NCBI Taxonomy" id="1836956"/>
    <lineage>
        <taxon>Eukaryota</taxon>
        <taxon>Fungi</taxon>
        <taxon>Dikarya</taxon>
        <taxon>Ascomycota</taxon>
        <taxon>Pezizomycotina</taxon>
        <taxon>Sordariomycetes</taxon>
        <taxon>Hypocreomycetidae</taxon>
        <taxon>Glomerellales</taxon>
        <taxon>Glomerellaceae</taxon>
        <taxon>Colletotrichum</taxon>
        <taxon>Colletotrichum gloeosporioides species complex</taxon>
    </lineage>
</organism>
<sequence>MANPSPSLKSHCHELGGSDNGMLEVDALVTTNDYQYIDPKLLSGTTSQVTDAGKLQQYVVNATEPQTHATDLEGANSATFDLPHIFDDFTTFFPDMLFSSLPPNLNELELLKQELQMLRGLTDDQKSRIENLETMVKKQESYLFYLHDWATKTVKLNNEFEEILQKLHQQLHDQSHLQRILYNGR</sequence>
<reference evidence="1" key="1">
    <citation type="submission" date="2023-01" db="EMBL/GenBank/DDBJ databases">
        <title>Colletotrichum chrysophilum M932 genome sequence.</title>
        <authorList>
            <person name="Baroncelli R."/>
        </authorList>
    </citation>
    <scope>NUCLEOTIDE SEQUENCE</scope>
    <source>
        <strain evidence="1">M932</strain>
    </source>
</reference>
<dbReference type="AlphaFoldDB" id="A0AAD9EJ56"/>
<protein>
    <submittedName>
        <fullName evidence="1">Uncharacterized protein</fullName>
    </submittedName>
</protein>
<name>A0AAD9EJ56_9PEZI</name>
<dbReference type="EMBL" id="JAQOWY010000146">
    <property type="protein sequence ID" value="KAK1849362.1"/>
    <property type="molecule type" value="Genomic_DNA"/>
</dbReference>
<evidence type="ECO:0000313" key="2">
    <source>
        <dbReference type="Proteomes" id="UP001243330"/>
    </source>
</evidence>
<dbReference type="Proteomes" id="UP001243330">
    <property type="component" value="Unassembled WGS sequence"/>
</dbReference>
<accession>A0AAD9EJ56</accession>
<keyword evidence="2" id="KW-1185">Reference proteome</keyword>